<dbReference type="PANTHER" id="PTHR34075">
    <property type="entry name" value="BLR3430 PROTEIN"/>
    <property type="match status" value="1"/>
</dbReference>
<name>A0A934T052_9BURK</name>
<dbReference type="Pfam" id="PF01796">
    <property type="entry name" value="OB_ChsH2_C"/>
    <property type="match status" value="1"/>
</dbReference>
<feature type="domain" description="ChsH2 C-terminal OB-fold" evidence="1">
    <location>
        <begin position="63"/>
        <end position="127"/>
    </location>
</feature>
<dbReference type="RefSeq" id="WP_200597829.1">
    <property type="nucleotide sequence ID" value="NZ_JAEPBG010000022.1"/>
</dbReference>
<comment type="caution">
    <text evidence="2">The sequence shown here is derived from an EMBL/GenBank/DDBJ whole genome shotgun (WGS) entry which is preliminary data.</text>
</comment>
<sequence length="141" mass="15563">MTNATDKPDKRAVPAPGGFVDTEPFWRGTREGKLLLQYCPQSGRFQHFPRPLSLYTGSRQLEWREVSGAGTVYAHTVLRTQGLGADGRLPLALALIELDEGVRILGNILGANAERARIGARVKLSWDTPSNDARYPAFELE</sequence>
<dbReference type="Gene3D" id="6.10.30.10">
    <property type="match status" value="1"/>
</dbReference>
<dbReference type="Proteomes" id="UP000622890">
    <property type="component" value="Unassembled WGS sequence"/>
</dbReference>
<evidence type="ECO:0000313" key="2">
    <source>
        <dbReference type="EMBL" id="MBK4738530.1"/>
    </source>
</evidence>
<organism evidence="2 3">
    <name type="scientific">Noviherbaspirillum pedocola</name>
    <dbReference type="NCBI Taxonomy" id="2801341"/>
    <lineage>
        <taxon>Bacteria</taxon>
        <taxon>Pseudomonadati</taxon>
        <taxon>Pseudomonadota</taxon>
        <taxon>Betaproteobacteria</taxon>
        <taxon>Burkholderiales</taxon>
        <taxon>Oxalobacteraceae</taxon>
        <taxon>Noviherbaspirillum</taxon>
    </lineage>
</organism>
<dbReference type="AlphaFoldDB" id="A0A934T052"/>
<reference evidence="2" key="1">
    <citation type="submission" date="2021-01" db="EMBL/GenBank/DDBJ databases">
        <title>Genome sequence of strain Noviherbaspirillum sp. DKR-6.</title>
        <authorList>
            <person name="Chaudhary D.K."/>
        </authorList>
    </citation>
    <scope>NUCLEOTIDE SEQUENCE</scope>
    <source>
        <strain evidence="2">DKR-6</strain>
    </source>
</reference>
<evidence type="ECO:0000259" key="1">
    <source>
        <dbReference type="Pfam" id="PF01796"/>
    </source>
</evidence>
<accession>A0A934T052</accession>
<dbReference type="PANTHER" id="PTHR34075:SF5">
    <property type="entry name" value="BLR3430 PROTEIN"/>
    <property type="match status" value="1"/>
</dbReference>
<dbReference type="SUPFAM" id="SSF50249">
    <property type="entry name" value="Nucleic acid-binding proteins"/>
    <property type="match status" value="1"/>
</dbReference>
<dbReference type="InterPro" id="IPR012340">
    <property type="entry name" value="NA-bd_OB-fold"/>
</dbReference>
<proteinExistence type="predicted"/>
<gene>
    <name evidence="2" type="ORF">JJB74_28260</name>
</gene>
<keyword evidence="3" id="KW-1185">Reference proteome</keyword>
<dbReference type="InterPro" id="IPR002878">
    <property type="entry name" value="ChsH2_C"/>
</dbReference>
<protein>
    <submittedName>
        <fullName evidence="2">Zn-ribbon domain-containing OB-fold protein</fullName>
    </submittedName>
</protein>
<dbReference type="EMBL" id="JAEPBG010000022">
    <property type="protein sequence ID" value="MBK4738530.1"/>
    <property type="molecule type" value="Genomic_DNA"/>
</dbReference>
<dbReference type="InterPro" id="IPR052513">
    <property type="entry name" value="Thioester_dehydratase-like"/>
</dbReference>
<evidence type="ECO:0000313" key="3">
    <source>
        <dbReference type="Proteomes" id="UP000622890"/>
    </source>
</evidence>